<proteinExistence type="predicted"/>
<dbReference type="EC" id="4.2.99.20" evidence="2"/>
<dbReference type="GO" id="GO:0070205">
    <property type="term" value="F:2-succinyl-6-hydroxy-2,4-cyclohexadiene-1-carboxylate synthase activity"/>
    <property type="evidence" value="ECO:0007669"/>
    <property type="project" value="UniProtKB-EC"/>
</dbReference>
<dbReference type="PANTHER" id="PTHR43798">
    <property type="entry name" value="MONOACYLGLYCEROL LIPASE"/>
    <property type="match status" value="1"/>
</dbReference>
<evidence type="ECO:0000313" key="2">
    <source>
        <dbReference type="EMBL" id="WMT80983.1"/>
    </source>
</evidence>
<dbReference type="InterPro" id="IPR050266">
    <property type="entry name" value="AB_hydrolase_sf"/>
</dbReference>
<dbReference type="InterPro" id="IPR022742">
    <property type="entry name" value="Hydrolase_4"/>
</dbReference>
<dbReference type="InterPro" id="IPR029058">
    <property type="entry name" value="AB_hydrolase_fold"/>
</dbReference>
<sequence>MVVEKEIHKSFAFENKKSNTMVIFIHGILEGPNQFKEFAEIVHKEGFSYSAVLLDGHGKSGKDFGRSNKNKWLDTVEKEILKHKDKYENIILVGHSMGSLISLLFTLKYKNKIKGLVLISAPLKVFVKFNMMISSIKVALGRIREEDILVKPCTKSF</sequence>
<dbReference type="EMBL" id="CP101637">
    <property type="protein sequence ID" value="WMT80983.1"/>
    <property type="molecule type" value="Genomic_DNA"/>
</dbReference>
<dbReference type="PANTHER" id="PTHR43798:SF33">
    <property type="entry name" value="HYDROLASE, PUTATIVE (AFU_ORTHOLOGUE AFUA_2G14860)-RELATED"/>
    <property type="match status" value="1"/>
</dbReference>
<gene>
    <name evidence="2" type="primary">menH_2</name>
    <name evidence="2" type="ORF">TEMA_13130</name>
</gene>
<dbReference type="Gene3D" id="3.40.50.1820">
    <property type="entry name" value="alpha/beta hydrolase"/>
    <property type="match status" value="1"/>
</dbReference>
<name>A0ABY9Q0G9_9FIRM</name>
<organism evidence="2 3">
    <name type="scientific">Terrisporobacter mayombei</name>
    <dbReference type="NCBI Taxonomy" id="1541"/>
    <lineage>
        <taxon>Bacteria</taxon>
        <taxon>Bacillati</taxon>
        <taxon>Bacillota</taxon>
        <taxon>Clostridia</taxon>
        <taxon>Peptostreptococcales</taxon>
        <taxon>Peptostreptococcaceae</taxon>
        <taxon>Terrisporobacter</taxon>
    </lineage>
</organism>
<reference evidence="2 3" key="1">
    <citation type="submission" date="2022-07" db="EMBL/GenBank/DDBJ databases">
        <title>Genome sequence of Terrisporobacter mayombei DSM6539.</title>
        <authorList>
            <person name="Boeer T."/>
            <person name="Bengelsdorf F.R."/>
            <person name="Daniel R."/>
            <person name="Poehlein A."/>
        </authorList>
    </citation>
    <scope>NUCLEOTIDE SEQUENCE [LARGE SCALE GENOMIC DNA]</scope>
    <source>
        <strain evidence="2 3">DSM 6539</strain>
    </source>
</reference>
<evidence type="ECO:0000313" key="3">
    <source>
        <dbReference type="Proteomes" id="UP001235030"/>
    </source>
</evidence>
<dbReference type="Pfam" id="PF12146">
    <property type="entry name" value="Hydrolase_4"/>
    <property type="match status" value="1"/>
</dbReference>
<evidence type="ECO:0000259" key="1">
    <source>
        <dbReference type="Pfam" id="PF12146"/>
    </source>
</evidence>
<keyword evidence="3" id="KW-1185">Reference proteome</keyword>
<feature type="domain" description="Serine aminopeptidase S33" evidence="1">
    <location>
        <begin position="18"/>
        <end position="141"/>
    </location>
</feature>
<accession>A0ABY9Q0G9</accession>
<dbReference type="Proteomes" id="UP001235030">
    <property type="component" value="Chromosome"/>
</dbReference>
<keyword evidence="2" id="KW-0456">Lyase</keyword>
<dbReference type="RefSeq" id="WP_228103176.1">
    <property type="nucleotide sequence ID" value="NZ_CP101637.1"/>
</dbReference>
<dbReference type="SUPFAM" id="SSF53474">
    <property type="entry name" value="alpha/beta-Hydrolases"/>
    <property type="match status" value="1"/>
</dbReference>
<protein>
    <submittedName>
        <fullName evidence="2">2-succinyl-6-hydroxy-2, 4-cyclohexadiene-1-carboxylate synthase</fullName>
        <ecNumber evidence="2">4.2.99.20</ecNumber>
    </submittedName>
</protein>